<keyword evidence="11" id="KW-1185">Reference proteome</keyword>
<protein>
    <submittedName>
        <fullName evidence="10">Cytochrome c3</fullName>
    </submittedName>
</protein>
<dbReference type="SUPFAM" id="SSF48695">
    <property type="entry name" value="Multiheme cytochromes"/>
    <property type="match status" value="1"/>
</dbReference>
<proteinExistence type="predicted"/>
<comment type="subcellular location">
    <subcellularLocation>
        <location evidence="2">Cell envelope</location>
    </subcellularLocation>
</comment>
<organism evidence="10 11">
    <name type="scientific">Devosia enhydra</name>
    <dbReference type="NCBI Taxonomy" id="665118"/>
    <lineage>
        <taxon>Bacteria</taxon>
        <taxon>Pseudomonadati</taxon>
        <taxon>Pseudomonadota</taxon>
        <taxon>Alphaproteobacteria</taxon>
        <taxon>Hyphomicrobiales</taxon>
        <taxon>Devosiaceae</taxon>
        <taxon>Devosia</taxon>
    </lineage>
</organism>
<dbReference type="GO" id="GO:0046872">
    <property type="term" value="F:metal ion binding"/>
    <property type="evidence" value="ECO:0007669"/>
    <property type="project" value="UniProtKB-KW"/>
</dbReference>
<dbReference type="Pfam" id="PF14537">
    <property type="entry name" value="Cytochrom_c3_2"/>
    <property type="match status" value="1"/>
</dbReference>
<keyword evidence="8" id="KW-0732">Signal</keyword>
<keyword evidence="4" id="KW-0349">Heme</keyword>
<dbReference type="RefSeq" id="WP_072342372.1">
    <property type="nucleotide sequence ID" value="NZ_FPKU01000002.1"/>
</dbReference>
<dbReference type="Proteomes" id="UP000183447">
    <property type="component" value="Unassembled WGS sequence"/>
</dbReference>
<evidence type="ECO:0000256" key="3">
    <source>
        <dbReference type="ARBA" id="ARBA00022448"/>
    </source>
</evidence>
<feature type="signal peptide" evidence="8">
    <location>
        <begin position="1"/>
        <end position="21"/>
    </location>
</feature>
<evidence type="ECO:0000256" key="4">
    <source>
        <dbReference type="ARBA" id="ARBA00022617"/>
    </source>
</evidence>
<evidence type="ECO:0000256" key="7">
    <source>
        <dbReference type="ARBA" id="ARBA00023004"/>
    </source>
</evidence>
<sequence length="159" mass="17176">MRLLVVRTLICMALLQAVAVAGQEYEADLRFLERWGGGSQMSNWHPSLTTARSHLLSVADETALLIDRHTAAGVPCESCHVGGLGMRSPPSAPNFNSTCVACHGTMIDLQAGELKAPNPHVSPHLAPGEVPQCTECHRVHEPGEVTCNICHRGFRFSID</sequence>
<dbReference type="GO" id="GO:0030313">
    <property type="term" value="C:cell envelope"/>
    <property type="evidence" value="ECO:0007669"/>
    <property type="project" value="UniProtKB-SubCell"/>
</dbReference>
<evidence type="ECO:0000256" key="5">
    <source>
        <dbReference type="ARBA" id="ARBA00022723"/>
    </source>
</evidence>
<evidence type="ECO:0000313" key="10">
    <source>
        <dbReference type="EMBL" id="SFZ84543.1"/>
    </source>
</evidence>
<evidence type="ECO:0000256" key="1">
    <source>
        <dbReference type="ARBA" id="ARBA00001926"/>
    </source>
</evidence>
<dbReference type="STRING" id="665118.SAMN02983003_2074"/>
<reference evidence="10 11" key="1">
    <citation type="submission" date="2016-11" db="EMBL/GenBank/DDBJ databases">
        <authorList>
            <person name="Jaros S."/>
            <person name="Januszkiewicz K."/>
            <person name="Wedrychowicz H."/>
        </authorList>
    </citation>
    <scope>NUCLEOTIDE SEQUENCE [LARGE SCALE GENOMIC DNA]</scope>
    <source>
        <strain evidence="10 11">ATCC 23634</strain>
    </source>
</reference>
<accession>A0A1K2HXW4</accession>
<keyword evidence="6" id="KW-0249">Electron transport</keyword>
<comment type="cofactor">
    <cofactor evidence="1">
        <name>heme c</name>
        <dbReference type="ChEBI" id="CHEBI:61717"/>
    </cofactor>
</comment>
<evidence type="ECO:0000313" key="11">
    <source>
        <dbReference type="Proteomes" id="UP000183447"/>
    </source>
</evidence>
<dbReference type="AlphaFoldDB" id="A0A1K2HXW4"/>
<gene>
    <name evidence="10" type="ORF">SAMN02983003_2074</name>
</gene>
<evidence type="ECO:0000256" key="8">
    <source>
        <dbReference type="SAM" id="SignalP"/>
    </source>
</evidence>
<dbReference type="EMBL" id="FPKU01000002">
    <property type="protein sequence ID" value="SFZ84543.1"/>
    <property type="molecule type" value="Genomic_DNA"/>
</dbReference>
<feature type="domain" description="Tetrahaem cytochrome" evidence="9">
    <location>
        <begin position="69"/>
        <end position="151"/>
    </location>
</feature>
<dbReference type="Gene3D" id="1.10.1130.10">
    <property type="entry name" value="Flavocytochrome C3, Chain A"/>
    <property type="match status" value="1"/>
</dbReference>
<dbReference type="OrthoDB" id="338827at2"/>
<keyword evidence="5" id="KW-0479">Metal-binding</keyword>
<evidence type="ECO:0000256" key="2">
    <source>
        <dbReference type="ARBA" id="ARBA00004196"/>
    </source>
</evidence>
<keyword evidence="7" id="KW-0408">Iron</keyword>
<dbReference type="InterPro" id="IPR012286">
    <property type="entry name" value="Tetrahaem_cytochrome"/>
</dbReference>
<evidence type="ECO:0000256" key="6">
    <source>
        <dbReference type="ARBA" id="ARBA00022982"/>
    </source>
</evidence>
<evidence type="ECO:0000259" key="9">
    <source>
        <dbReference type="Pfam" id="PF14537"/>
    </source>
</evidence>
<name>A0A1K2HXW4_9HYPH</name>
<dbReference type="InterPro" id="IPR036280">
    <property type="entry name" value="Multihaem_cyt_sf"/>
</dbReference>
<feature type="chain" id="PRO_5012476211" evidence="8">
    <location>
        <begin position="22"/>
        <end position="159"/>
    </location>
</feature>
<keyword evidence="3" id="KW-0813">Transport</keyword>